<dbReference type="InterPro" id="IPR000719">
    <property type="entry name" value="Prot_kinase_dom"/>
</dbReference>
<dbReference type="Pfam" id="PF00069">
    <property type="entry name" value="Pkinase"/>
    <property type="match status" value="1"/>
</dbReference>
<evidence type="ECO:0000313" key="5">
    <source>
        <dbReference type="EMBL" id="JAG75307.1"/>
    </source>
</evidence>
<dbReference type="InterPro" id="IPR016024">
    <property type="entry name" value="ARM-type_fold"/>
</dbReference>
<keyword evidence="2" id="KW-0175">Coiled coil</keyword>
<accession>A0A0C9RB40</accession>
<sequence>MEVLNKLRNTVTNTISNTVNSTAYGLSQLSSVLPGNPVTREFEATGHIGSAGPGLLWKVYSGFKKSTRQEASIFVFEKRLLDRWSTRQEREAVLEALKRGITQLTKLRHPQVLTVQHPLEESRDSLAFAAEPVFASLSNALGSLENCPQPIPKSLKDYKLLDVEIRYGLLQLGEGLAFLHSDVKLLHRNLCPDSIVINKHGAWKIFGFDSCALNQNPQDKQPSWNYTEYDPSIPSVGQPHLDYQAPECIVAGSCGPPSDIFSLGMLAYVLHSPGNRPLHENHGDASKCRRFFADFKGTLSASKLGFLPEGFKDAVKLMLSGNPELRPDAHQFIRIEYFMDIGVKTLNYLDKLFQWDNLQKSQFYKGLPQVLKQLPHRVVLHRVLPCLYKEFVNAPMIPFVLPSILQTLEECSAEEFSEHILPNLKPVLALEEPPQISLVLMQKINLLLKLCSAEVIKTDIVPMLTRALDSRTEQLQELCLAALPSISTLIEGPSMKNVIIPRIKKICLKGTGSNSSLSVRVNCLLCLAKMLEHLDKWIILDQILPFLQEIPHSGEPAILMAIIGIYKMVLTHSKLGISKEMLATKVLPFLLPLCVVQSLSPSQFEALASLISDMVTRVTTEHREALRQLDAVRREAQQLDEALLQTTSPSVNILNDSFSNNDLSSINNSTPMKDGKGLTMEEKHRLAKQQETHQRLQSQSPLTPKAASKPMKMNPKDLTSTLLENNLSQLNLSAKVPNSQPNYSSLTSTWNSGGKNQWDVQSPVSETKSNLVPSWSSNGMNTMSWGSQVTSPVNQMSNWGNSKPINSMNQNTGAFGMTLGSAMPLASSLNSSQPKSANLSTQDIIDFLN</sequence>
<feature type="compositionally biased region" description="Polar residues" evidence="3">
    <location>
        <begin position="736"/>
        <end position="756"/>
    </location>
</feature>
<feature type="region of interest" description="Disordered" evidence="3">
    <location>
        <begin position="734"/>
        <end position="756"/>
    </location>
</feature>
<dbReference type="GO" id="GO:0004672">
    <property type="term" value="F:protein kinase activity"/>
    <property type="evidence" value="ECO:0007669"/>
    <property type="project" value="InterPro"/>
</dbReference>
<feature type="coiled-coil region" evidence="2">
    <location>
        <begin position="615"/>
        <end position="642"/>
    </location>
</feature>
<feature type="domain" description="Protein kinase" evidence="4">
    <location>
        <begin position="42"/>
        <end position="338"/>
    </location>
</feature>
<evidence type="ECO:0000256" key="1">
    <source>
        <dbReference type="ARBA" id="ARBA00038349"/>
    </source>
</evidence>
<dbReference type="PANTHER" id="PTHR12984:SF6">
    <property type="entry name" value="SCY1-LIKE PROTEIN 2"/>
    <property type="match status" value="1"/>
</dbReference>
<reference evidence="5" key="1">
    <citation type="submission" date="2015-01" db="EMBL/GenBank/DDBJ databases">
        <title>Transcriptome Assembly of Fopius arisanus.</title>
        <authorList>
            <person name="Geib S."/>
        </authorList>
    </citation>
    <scope>NUCLEOTIDE SEQUENCE</scope>
</reference>
<dbReference type="SUPFAM" id="SSF56112">
    <property type="entry name" value="Protein kinase-like (PK-like)"/>
    <property type="match status" value="1"/>
</dbReference>
<dbReference type="FunFam" id="3.30.200.20:FF:000179">
    <property type="entry name" value="SCY1 like pseudokinase 2"/>
    <property type="match status" value="1"/>
</dbReference>
<comment type="similarity">
    <text evidence="1">Belongs to the protein kinase superfamily.</text>
</comment>
<evidence type="ECO:0000259" key="4">
    <source>
        <dbReference type="PROSITE" id="PS50011"/>
    </source>
</evidence>
<organism evidence="5">
    <name type="scientific">Fopius arisanus</name>
    <dbReference type="NCBI Taxonomy" id="64838"/>
    <lineage>
        <taxon>Eukaryota</taxon>
        <taxon>Metazoa</taxon>
        <taxon>Ecdysozoa</taxon>
        <taxon>Arthropoda</taxon>
        <taxon>Hexapoda</taxon>
        <taxon>Insecta</taxon>
        <taxon>Pterygota</taxon>
        <taxon>Neoptera</taxon>
        <taxon>Endopterygota</taxon>
        <taxon>Hymenoptera</taxon>
        <taxon>Apocrita</taxon>
        <taxon>Ichneumonoidea</taxon>
        <taxon>Braconidae</taxon>
        <taxon>Opiinae</taxon>
        <taxon>Fopius</taxon>
    </lineage>
</organism>
<evidence type="ECO:0000256" key="3">
    <source>
        <dbReference type="SAM" id="MobiDB-lite"/>
    </source>
</evidence>
<dbReference type="InterPro" id="IPR051177">
    <property type="entry name" value="CIK-Related_Protein"/>
</dbReference>
<feature type="compositionally biased region" description="Basic and acidic residues" evidence="3">
    <location>
        <begin position="673"/>
        <end position="694"/>
    </location>
</feature>
<dbReference type="InterPro" id="IPR011009">
    <property type="entry name" value="Kinase-like_dom_sf"/>
</dbReference>
<dbReference type="InterPro" id="IPR011989">
    <property type="entry name" value="ARM-like"/>
</dbReference>
<dbReference type="PROSITE" id="PS50011">
    <property type="entry name" value="PROTEIN_KINASE_DOM"/>
    <property type="match status" value="1"/>
</dbReference>
<dbReference type="Gene3D" id="1.25.10.10">
    <property type="entry name" value="Leucine-rich Repeat Variant"/>
    <property type="match status" value="1"/>
</dbReference>
<protein>
    <submittedName>
        <fullName evidence="5">SCYL2 protein</fullName>
    </submittedName>
</protein>
<name>A0A0C9RB40_9HYME</name>
<gene>
    <name evidence="5" type="primary">SCYL2</name>
    <name evidence="5" type="ORF">g.20598</name>
</gene>
<dbReference type="Gene3D" id="3.30.200.20">
    <property type="entry name" value="Phosphorylase Kinase, domain 1"/>
    <property type="match status" value="1"/>
</dbReference>
<dbReference type="SMART" id="SM00220">
    <property type="entry name" value="S_TKc"/>
    <property type="match status" value="1"/>
</dbReference>
<dbReference type="Gene3D" id="1.10.510.10">
    <property type="entry name" value="Transferase(Phosphotransferase) domain 1"/>
    <property type="match status" value="1"/>
</dbReference>
<evidence type="ECO:0000256" key="2">
    <source>
        <dbReference type="SAM" id="Coils"/>
    </source>
</evidence>
<dbReference type="AlphaFoldDB" id="A0A0C9RB40"/>
<feature type="region of interest" description="Disordered" evidence="3">
    <location>
        <begin position="662"/>
        <end position="717"/>
    </location>
</feature>
<dbReference type="PANTHER" id="PTHR12984">
    <property type="entry name" value="SCY1-RELATED S/T PROTEIN KINASE-LIKE"/>
    <property type="match status" value="1"/>
</dbReference>
<proteinExistence type="inferred from homology"/>
<dbReference type="EMBL" id="GBYB01005540">
    <property type="protein sequence ID" value="JAG75307.1"/>
    <property type="molecule type" value="Transcribed_RNA"/>
</dbReference>
<dbReference type="GO" id="GO:0005524">
    <property type="term" value="F:ATP binding"/>
    <property type="evidence" value="ECO:0007669"/>
    <property type="project" value="InterPro"/>
</dbReference>
<dbReference type="CDD" id="cd14011">
    <property type="entry name" value="PK_SCY1_like"/>
    <property type="match status" value="1"/>
</dbReference>
<dbReference type="SUPFAM" id="SSF48371">
    <property type="entry name" value="ARM repeat"/>
    <property type="match status" value="1"/>
</dbReference>